<evidence type="ECO:0000256" key="9">
    <source>
        <dbReference type="ARBA" id="ARBA00022842"/>
    </source>
</evidence>
<evidence type="ECO:0000256" key="3">
    <source>
        <dbReference type="ARBA" id="ARBA00008307"/>
    </source>
</evidence>
<evidence type="ECO:0000256" key="1">
    <source>
        <dbReference type="ARBA" id="ARBA00001936"/>
    </source>
</evidence>
<comment type="cofactor">
    <cofactor evidence="1">
        <name>Mn(2+)</name>
        <dbReference type="ChEBI" id="CHEBI:29035"/>
    </cofactor>
</comment>
<dbReference type="InterPro" id="IPR046903">
    <property type="entry name" value="Mab-21-like_nuc_Trfase"/>
</dbReference>
<evidence type="ECO:0000256" key="8">
    <source>
        <dbReference type="ARBA" id="ARBA00022840"/>
    </source>
</evidence>
<evidence type="ECO:0000256" key="4">
    <source>
        <dbReference type="ARBA" id="ARBA00022679"/>
    </source>
</evidence>
<keyword evidence="14" id="KW-1185">Reference proteome</keyword>
<evidence type="ECO:0000256" key="2">
    <source>
        <dbReference type="ARBA" id="ARBA00001946"/>
    </source>
</evidence>
<gene>
    <name evidence="15" type="primary">LOC112054793</name>
</gene>
<dbReference type="Pfam" id="PF03281">
    <property type="entry name" value="Mab-21"/>
    <property type="match status" value="1"/>
</dbReference>
<dbReference type="Pfam" id="PF20266">
    <property type="entry name" value="Mab-21_C"/>
    <property type="match status" value="1"/>
</dbReference>
<dbReference type="InterPro" id="IPR024810">
    <property type="entry name" value="MAB21L/cGLR"/>
</dbReference>
<dbReference type="OrthoDB" id="1877767at2759"/>
<accession>A0A6J1P273</accession>
<sequence>MSNIKTRNHKHLRNKSMECVFHTLNRRCIRMKKNEKKENTNILFSTLEQLLKMMRSTDKLFDSLRPRLDFLGSYFDRLRLSKPTEYDINVVLTFPINYGKIKLDASNCQNDYTAIVMPSEFRRLSLTPALSSQGFTKTHLWCDKNYRLSVTKFRSWMQSTVDNALNSLPLKDGYRILEIKNKSFRLYSKTSGPANTITILKCDGSVIDVDLVPTFLFHLPTKPINSKVDFSKVESTNNRSYFVVPKPGNDDFSWRVSFPLQERQLLRDMNNLKGTIRLLKYFRDVQGFTKLSSYFIKTLFLWECEANENFWKNKSLSYLVLFMLKKLANCLEENRIRNYWCSSHNLLEKIKPSTCQNWYHRTSLILREIESIGARNPNIILKYFTVDDNNY</sequence>
<reference evidence="15" key="1">
    <citation type="submission" date="2025-08" db="UniProtKB">
        <authorList>
            <consortium name="RefSeq"/>
        </authorList>
    </citation>
    <scope>IDENTIFICATION</scope>
</reference>
<keyword evidence="10" id="KW-0342">GTP-binding</keyword>
<keyword evidence="4" id="KW-0808">Transferase</keyword>
<comment type="similarity">
    <text evidence="3">Belongs to the mab-21 family.</text>
</comment>
<evidence type="ECO:0000256" key="10">
    <source>
        <dbReference type="ARBA" id="ARBA00023134"/>
    </source>
</evidence>
<evidence type="ECO:0000256" key="5">
    <source>
        <dbReference type="ARBA" id="ARBA00022695"/>
    </source>
</evidence>
<dbReference type="Gene3D" id="1.10.1410.40">
    <property type="match status" value="1"/>
</dbReference>
<evidence type="ECO:0000256" key="11">
    <source>
        <dbReference type="ARBA" id="ARBA00023211"/>
    </source>
</evidence>
<comment type="cofactor">
    <cofactor evidence="2">
        <name>Mg(2+)</name>
        <dbReference type="ChEBI" id="CHEBI:18420"/>
    </cofactor>
</comment>
<dbReference type="PANTHER" id="PTHR10656">
    <property type="entry name" value="CELL FATE DETERMINING PROTEIN MAB21-RELATED"/>
    <property type="match status" value="1"/>
</dbReference>
<keyword evidence="11" id="KW-0464">Manganese</keyword>
<protein>
    <submittedName>
        <fullName evidence="15">Cyclic GMP-AMP synthase-like receptor isoform X1</fullName>
    </submittedName>
</protein>
<evidence type="ECO:0000256" key="6">
    <source>
        <dbReference type="ARBA" id="ARBA00022723"/>
    </source>
</evidence>
<keyword evidence="9" id="KW-0460">Magnesium</keyword>
<keyword evidence="6" id="KW-0479">Metal-binding</keyword>
<evidence type="ECO:0000313" key="15">
    <source>
        <dbReference type="RefSeq" id="XP_023950456.2"/>
    </source>
</evidence>
<keyword evidence="8" id="KW-0067">ATP-binding</keyword>
<evidence type="ECO:0000313" key="14">
    <source>
        <dbReference type="Proteomes" id="UP001652582"/>
    </source>
</evidence>
<feature type="domain" description="Mab-21-like nucleotidyltransferase" evidence="12">
    <location>
        <begin position="74"/>
        <end position="267"/>
    </location>
</feature>
<name>A0A6J1P273_BICAN</name>
<dbReference type="InterPro" id="IPR046906">
    <property type="entry name" value="Mab-21_HhH/H2TH-like"/>
</dbReference>
<organism evidence="14 15">
    <name type="scientific">Bicyclus anynana</name>
    <name type="common">Squinting bush brown butterfly</name>
    <dbReference type="NCBI Taxonomy" id="110368"/>
    <lineage>
        <taxon>Eukaryota</taxon>
        <taxon>Metazoa</taxon>
        <taxon>Ecdysozoa</taxon>
        <taxon>Arthropoda</taxon>
        <taxon>Hexapoda</taxon>
        <taxon>Insecta</taxon>
        <taxon>Pterygota</taxon>
        <taxon>Neoptera</taxon>
        <taxon>Endopterygota</taxon>
        <taxon>Lepidoptera</taxon>
        <taxon>Glossata</taxon>
        <taxon>Ditrysia</taxon>
        <taxon>Papilionoidea</taxon>
        <taxon>Nymphalidae</taxon>
        <taxon>Satyrinae</taxon>
        <taxon>Satyrini</taxon>
        <taxon>Mycalesina</taxon>
        <taxon>Bicyclus</taxon>
    </lineage>
</organism>
<dbReference type="SMART" id="SM01265">
    <property type="entry name" value="Mab-21"/>
    <property type="match status" value="1"/>
</dbReference>
<keyword evidence="5" id="KW-0548">Nucleotidyltransferase</keyword>
<dbReference type="Gene3D" id="3.30.460.90">
    <property type="match status" value="1"/>
</dbReference>
<feature type="domain" description="Mab-21-like HhH/H2TH-like" evidence="13">
    <location>
        <begin position="272"/>
        <end position="361"/>
    </location>
</feature>
<dbReference type="GeneID" id="112054793"/>
<keyword evidence="7" id="KW-0547">Nucleotide-binding</keyword>
<evidence type="ECO:0000259" key="13">
    <source>
        <dbReference type="Pfam" id="PF20266"/>
    </source>
</evidence>
<dbReference type="Proteomes" id="UP001652582">
    <property type="component" value="Chromosome 4"/>
</dbReference>
<proteinExistence type="inferred from homology"/>
<dbReference type="RefSeq" id="XP_023950456.2">
    <property type="nucleotide sequence ID" value="XM_024094688.2"/>
</dbReference>
<evidence type="ECO:0000259" key="12">
    <source>
        <dbReference type="Pfam" id="PF03281"/>
    </source>
</evidence>
<evidence type="ECO:0000256" key="7">
    <source>
        <dbReference type="ARBA" id="ARBA00022741"/>
    </source>
</evidence>
<dbReference type="PANTHER" id="PTHR10656:SF42">
    <property type="entry name" value="CYCLIC GMP-AMP SYNTHASE-LIKE PROTEIN-RELATED"/>
    <property type="match status" value="1"/>
</dbReference>